<dbReference type="Gene3D" id="3.30.200.20">
    <property type="entry name" value="Phosphorylase Kinase, domain 1"/>
    <property type="match status" value="1"/>
</dbReference>
<dbReference type="GO" id="GO:0007166">
    <property type="term" value="P:cell surface receptor signaling pathway"/>
    <property type="evidence" value="ECO:0007669"/>
    <property type="project" value="InterPro"/>
</dbReference>
<accession>M8AR18</accession>
<protein>
    <submittedName>
        <fullName evidence="3">Wall-associated receptor kinase 4</fullName>
    </submittedName>
</protein>
<dbReference type="SMART" id="SM00220">
    <property type="entry name" value="S_TKc"/>
    <property type="match status" value="1"/>
</dbReference>
<dbReference type="PROSITE" id="PS00108">
    <property type="entry name" value="PROTEIN_KINASE_ST"/>
    <property type="match status" value="1"/>
</dbReference>
<dbReference type="PROSITE" id="PS50011">
    <property type="entry name" value="PROTEIN_KINASE_DOM"/>
    <property type="match status" value="1"/>
</dbReference>
<dbReference type="InterPro" id="IPR008271">
    <property type="entry name" value="Ser/Thr_kinase_AS"/>
</dbReference>
<dbReference type="InterPro" id="IPR045274">
    <property type="entry name" value="WAK-like"/>
</dbReference>
<dbReference type="Pfam" id="PF00069">
    <property type="entry name" value="Pkinase"/>
    <property type="match status" value="1"/>
</dbReference>
<dbReference type="PANTHER" id="PTHR27005">
    <property type="entry name" value="WALL-ASSOCIATED RECEPTOR KINASE-LIKE 21"/>
    <property type="match status" value="1"/>
</dbReference>
<organism evidence="3">
    <name type="scientific">Aegilops tauschii</name>
    <name type="common">Tausch's goatgrass</name>
    <name type="synonym">Aegilops squarrosa</name>
    <dbReference type="NCBI Taxonomy" id="37682"/>
    <lineage>
        <taxon>Eukaryota</taxon>
        <taxon>Viridiplantae</taxon>
        <taxon>Streptophyta</taxon>
        <taxon>Embryophyta</taxon>
        <taxon>Tracheophyta</taxon>
        <taxon>Spermatophyta</taxon>
        <taxon>Magnoliopsida</taxon>
        <taxon>Liliopsida</taxon>
        <taxon>Poales</taxon>
        <taxon>Poaceae</taxon>
        <taxon>BOP clade</taxon>
        <taxon>Pooideae</taxon>
        <taxon>Triticodae</taxon>
        <taxon>Triticeae</taxon>
        <taxon>Triticinae</taxon>
        <taxon>Aegilops</taxon>
    </lineage>
</organism>
<dbReference type="EnsemblPlants" id="EMT06981">
    <property type="protein sequence ID" value="EMT06981"/>
    <property type="gene ID" value="F775_24998"/>
</dbReference>
<dbReference type="GO" id="GO:0005886">
    <property type="term" value="C:plasma membrane"/>
    <property type="evidence" value="ECO:0007669"/>
    <property type="project" value="TreeGrafter"/>
</dbReference>
<dbReference type="SUPFAM" id="SSF56112">
    <property type="entry name" value="Protein kinase-like (PK-like)"/>
    <property type="match status" value="1"/>
</dbReference>
<proteinExistence type="predicted"/>
<dbReference type="AlphaFoldDB" id="M8AR18"/>
<name>M8AR18_AEGTA</name>
<evidence type="ECO:0000256" key="1">
    <source>
        <dbReference type="ARBA" id="ARBA00022741"/>
    </source>
</evidence>
<sequence>MEQVKVCIKIGVQCMESDRKKRPVARHIIDRLDDTANTVEAGINSSSVDDQVGFLKEQYCEEKIADLSSEYMGKGIRESSEELAEHVGTLREEHWQQEQEDAPVDLWSSCWEQQYTEQQGASISSSNSGVFHKLKNLDIFGRKAPRDLYSRKGGPRLDFPNLRKFKQGELEPILKYENLIIKDVFGEVYRGLVCNVPITVRKLISETECLDEIVIQSQVIHKNIVRLRGCCLEFDNHMLVYDFLSTDSLHDILHINVEVPLNLGVRLSIAAASAGALAYAHSKASIKLLHGDLKPANILFNGNFVPKIFGFGVSRMAGSQIIPDISYMDPVYLETGRLTKKSDVYSFGLIILELLTRKKATNPDNNSLVRNFLENHKHGRKSTEFFDKETAVTGDLALLDNLADIAGECLILDVDLRPGMKEVERRIVLIQSLNDFLDNHKQGWKAAELFDKEIVTTQDLELLDKLAKITVECLDRDVRRRPTMVDVAEHLSILNQSRR</sequence>
<keyword evidence="2" id="KW-0067">ATP-binding</keyword>
<evidence type="ECO:0000313" key="3">
    <source>
        <dbReference type="EnsemblPlants" id="EMT06981"/>
    </source>
</evidence>
<dbReference type="Gene3D" id="1.10.510.10">
    <property type="entry name" value="Transferase(Phosphotransferase) domain 1"/>
    <property type="match status" value="1"/>
</dbReference>
<dbReference type="PANTHER" id="PTHR27005:SF506">
    <property type="entry name" value="PROTEIN KINASE DOMAIN-CONTAINING PROTEIN"/>
    <property type="match status" value="1"/>
</dbReference>
<dbReference type="GO" id="GO:0004674">
    <property type="term" value="F:protein serine/threonine kinase activity"/>
    <property type="evidence" value="ECO:0007669"/>
    <property type="project" value="TreeGrafter"/>
</dbReference>
<dbReference type="GO" id="GO:0005524">
    <property type="term" value="F:ATP binding"/>
    <property type="evidence" value="ECO:0007669"/>
    <property type="project" value="UniProtKB-KW"/>
</dbReference>
<dbReference type="InterPro" id="IPR000719">
    <property type="entry name" value="Prot_kinase_dom"/>
</dbReference>
<keyword evidence="1" id="KW-0547">Nucleotide-binding</keyword>
<evidence type="ECO:0000256" key="2">
    <source>
        <dbReference type="ARBA" id="ARBA00022840"/>
    </source>
</evidence>
<reference evidence="3" key="1">
    <citation type="submission" date="2015-06" db="UniProtKB">
        <authorList>
            <consortium name="EnsemblPlants"/>
        </authorList>
    </citation>
    <scope>IDENTIFICATION</scope>
</reference>
<dbReference type="InterPro" id="IPR011009">
    <property type="entry name" value="Kinase-like_dom_sf"/>
</dbReference>